<evidence type="ECO:0000256" key="3">
    <source>
        <dbReference type="SAM" id="Phobius"/>
    </source>
</evidence>
<gene>
    <name evidence="5" type="ORF">niasHT_033462</name>
</gene>
<keyword evidence="6" id="KW-1185">Reference proteome</keyword>
<feature type="compositionally biased region" description="Low complexity" evidence="2">
    <location>
        <begin position="217"/>
        <end position="253"/>
    </location>
</feature>
<dbReference type="SUPFAM" id="SSF81631">
    <property type="entry name" value="PAP/OAS1 substrate-binding domain"/>
    <property type="match status" value="1"/>
</dbReference>
<feature type="transmembrane region" description="Helical" evidence="3">
    <location>
        <begin position="12"/>
        <end position="34"/>
    </location>
</feature>
<evidence type="ECO:0000256" key="1">
    <source>
        <dbReference type="ARBA" id="ARBA00022737"/>
    </source>
</evidence>
<keyword evidence="1" id="KW-0677">Repeat</keyword>
<feature type="compositionally biased region" description="Basic residues" evidence="2">
    <location>
        <begin position="382"/>
        <end position="391"/>
    </location>
</feature>
<dbReference type="Gene3D" id="1.10.1410.10">
    <property type="match status" value="1"/>
</dbReference>
<evidence type="ECO:0000256" key="2">
    <source>
        <dbReference type="SAM" id="MobiDB-lite"/>
    </source>
</evidence>
<evidence type="ECO:0000313" key="5">
    <source>
        <dbReference type="EMBL" id="KAL3076597.1"/>
    </source>
</evidence>
<feature type="compositionally biased region" description="Basic residues" evidence="2">
    <location>
        <begin position="1471"/>
        <end position="1481"/>
    </location>
</feature>
<feature type="domain" description="Nematode cuticle collagen N-terminal" evidence="4">
    <location>
        <begin position="11"/>
        <end position="63"/>
    </location>
</feature>
<dbReference type="Pfam" id="PF04928">
    <property type="entry name" value="PAP_central"/>
    <property type="match status" value="1"/>
</dbReference>
<name>A0ABD2I8T0_9BILA</name>
<keyword evidence="3" id="KW-0812">Transmembrane</keyword>
<feature type="compositionally biased region" description="Gly residues" evidence="2">
    <location>
        <begin position="192"/>
        <end position="216"/>
    </location>
</feature>
<dbReference type="SMART" id="SM01088">
    <property type="entry name" value="Col_cuticle_N"/>
    <property type="match status" value="1"/>
</dbReference>
<dbReference type="Proteomes" id="UP001620626">
    <property type="component" value="Unassembled WGS sequence"/>
</dbReference>
<accession>A0ABD2I8T0</accession>
<feature type="region of interest" description="Disordered" evidence="2">
    <location>
        <begin position="1462"/>
        <end position="1496"/>
    </location>
</feature>
<organism evidence="5 6">
    <name type="scientific">Heterodera trifolii</name>
    <dbReference type="NCBI Taxonomy" id="157864"/>
    <lineage>
        <taxon>Eukaryota</taxon>
        <taxon>Metazoa</taxon>
        <taxon>Ecdysozoa</taxon>
        <taxon>Nematoda</taxon>
        <taxon>Chromadorea</taxon>
        <taxon>Rhabditida</taxon>
        <taxon>Tylenchina</taxon>
        <taxon>Tylenchomorpha</taxon>
        <taxon>Tylenchoidea</taxon>
        <taxon>Heteroderidae</taxon>
        <taxon>Heteroderinae</taxon>
        <taxon>Heterodera</taxon>
    </lineage>
</organism>
<dbReference type="Gene3D" id="3.30.70.590">
    <property type="entry name" value="Poly(A) polymerase predicted RNA binding domain"/>
    <property type="match status" value="1"/>
</dbReference>
<feature type="compositionally biased region" description="Low complexity" evidence="2">
    <location>
        <begin position="281"/>
        <end position="297"/>
    </location>
</feature>
<evidence type="ECO:0000313" key="6">
    <source>
        <dbReference type="Proteomes" id="UP001620626"/>
    </source>
</evidence>
<protein>
    <recommendedName>
        <fullName evidence="4">Nematode cuticle collagen N-terminal domain-containing protein</fullName>
    </recommendedName>
</protein>
<feature type="compositionally biased region" description="Basic and acidic residues" evidence="2">
    <location>
        <begin position="159"/>
        <end position="171"/>
    </location>
</feature>
<dbReference type="PANTHER" id="PTHR24637:SF236">
    <property type="entry name" value="NEMATODE CUTICLE COLLAGEN N-TERMINAL DOMAIN-CONTAINING PROTEIN"/>
    <property type="match status" value="1"/>
</dbReference>
<keyword evidence="3" id="KW-0472">Membrane</keyword>
<proteinExistence type="predicted"/>
<feature type="region of interest" description="Disordered" evidence="2">
    <location>
        <begin position="125"/>
        <end position="327"/>
    </location>
</feature>
<reference evidence="5 6" key="1">
    <citation type="submission" date="2024-10" db="EMBL/GenBank/DDBJ databases">
        <authorList>
            <person name="Kim D."/>
        </authorList>
    </citation>
    <scope>NUCLEOTIDE SEQUENCE [LARGE SCALE GENOMIC DNA]</scope>
    <source>
        <strain evidence="5">BH-2024</strain>
    </source>
</reference>
<feature type="compositionally biased region" description="Pro residues" evidence="2">
    <location>
        <begin position="269"/>
        <end position="279"/>
    </location>
</feature>
<keyword evidence="3" id="KW-1133">Transmembrane helix</keyword>
<evidence type="ECO:0000259" key="4">
    <source>
        <dbReference type="SMART" id="SM01088"/>
    </source>
</evidence>
<dbReference type="InterPro" id="IPR007012">
    <property type="entry name" value="PolA_pol_cen_dom"/>
</dbReference>
<comment type="caution">
    <text evidence="5">The sequence shown here is derived from an EMBL/GenBank/DDBJ whole genome shotgun (WGS) entry which is preliminary data.</text>
</comment>
<dbReference type="Pfam" id="PF01484">
    <property type="entry name" value="Col_cuticle_N"/>
    <property type="match status" value="1"/>
</dbReference>
<sequence length="2094" mass="236356">MSANCYKGSRVLISVSIGGTALITFVTLITLVTLCRDINSLYDEIISDLDEFKDIANHAWKTMMDERLVKGGIAEQFGRGDAEFVRRQPRQSYADVDAAATVTTGGSAATVSSASAGICKCARQPNNCSKGPTGPKGQPGVPGEDGLPGQPGHAGQSAMHKEEAVKPKKDCFTCPAGPPGAPGPSGVQGPAGPAGGIGVPGEAGKDGQPGGQGPPGDAGLEGLAGAPGQSGQAGQPGQRAAAVPGPKGPSGLAGPPGPAGPNGGSSPGTPGPQGPPGPPGLVGQPGTEGQPGKAGQAGPPGPDAAYCPCPPRTGEVAGKQQQSAGAGIRPSNLEHHYEQLLFNAELSSSDRELLARRIIAVHFHLSIMAKLALLNESSGSRSKMKNKKSRKTEKSDDGPVDYAQAYQTIRQTIELLSAKNFVSMEHLCHVWQLELLFNRRSDTEDKARDELINGNCAKTNQLEHIQNASEVPTADWVYKFQLVMSHKHLDFLRNLLKLERMGGQFKFWRRFDIGHQIQGESSLGFRFRQLNVLEQLDKLSEVKRIMAQHLFPHQLPSYELMLAHQLAFDVGNVLSMKQIYKGIFGFSVKLNVLPKSFIRWLETMILYGQIWPYFEEFWKNVDERPFLDNCWQTLNEFLVGLPILILYNDSREDVEHPDKANQYNVLPNLLKNLQAHFGVLNENAKLRSKKQLGNYGQWFEELFNEDQEFREKCGEKGAEKIRHLFVGTEDEKGLLNISPRTDKITDKKTRKNDEVQILTHLSTEMEYDQCPSKDLTIAQLSDMDDKEMKKDPTAFGLALHYMTLLHVVETPDALKQQNDGGGGGGGKLVNSLRELEIVAIIWYYNEHIRQLFAFGEALENTNENFLNSLKEQKQQCWEKLNDLTIAKADQLCWLYKFAYYLAFGALNIANAEWARHVASLVQAVDSPLIKEQLIIPSEINDGFDCANKENVDKLLQKFRNTTNWMRTVHFFCLRRLIKRFKQVQTVFCYGDTTICIHPTCKNNTVARLLWMVGTNVVDKLILSLPEIMRYEMLNPAIYHSCFVEQMSHKIDSKFSQGFEARIITPTLLRMVNDFERNLKNGKCKFATTPAISEYFLRTIVAGKNQIYGQMKIGHSNTFRVALCQLMHLNNFLAESETKPAKSAKTNKKMLPKWDPSLACNSEQQIENAFVESRKMVPLFELVKTNLNSNDQFRSAIRERQGAYTRLKHYLGQILSVPFVEMLQCVAPFKLYNTDVFYDDQLFFTNAIDFLLSNDFSVSIIAAMRFNIIVFVRWMDAKIKDAIKQNGTTVLAKRLATVWEDEGLRLFINLYDNTDDFDENEQLGKVKNFELISMIEASKSFVEKVLKSKKMKSADALSNDLRKCFKPMSLKIGVDFDAEMMQMMEKNHETIRWLEEIQAVQFIKLIIGSDEFSAKLKKEIEVSPGERIVKLSNFIKNDQQIIDFFNFLGLNVLLVNINEKKEKNEEAEKTPVKKRKAKKKSKTGANSNAPKQLPILAQNDDDNKFAPIVDETEGSVDSYKTAFSEQGEQSENNVKKIEEFATNSENFDEIINDNNNFADDGILMSIYMAFIRALLTQQNGNDDEENQWLTNDLKNGDKWSTNDEMLENCCTNYEQIAQLLNVAVFSNEIAHRLRLIKEIDNGISVEIRFVTVPIIRRLPSKPINAQKIGTFLRILAQILDKKTHADHIYDEGVHKTVQRWHNDELKKWEKELSKSKAGNNDQIEINDHINALIAQRDMLLGEQRKFIKDAQIIKTLNGMLLVLADFGTYQKILEMLLNEDKMQGFKFTTKIGPTNSAFGKFRLIIAYLQKWAKVNFILSDELGYFGTKTLTIMLIKIFLLYPNGTLPFLVEKFFLTFSAWNWPLPVQLDKIDHKLEDDYLCWTPGREWIEKRQQNLKVSTHETSMPIITPTFPAQNAAKIVNLSTAKLLKNELRKAFDNVRKSADGIVLTLEKKKFVEKYEHFIIVLCYADKYGVENFCNFVGKRLRHELLDHVERPLAEWVKLCHLLPNWITVAESVPNSDQNIFKRLWLIGIELNTSPKALSKFKSKIKSILKKKFGENIKNNYENKSGIGLETEYVDERQELAQWISNADLP</sequence>
<dbReference type="EMBL" id="JBICBT010001248">
    <property type="protein sequence ID" value="KAL3076597.1"/>
    <property type="molecule type" value="Genomic_DNA"/>
</dbReference>
<dbReference type="InterPro" id="IPR002486">
    <property type="entry name" value="Col_cuticle_N"/>
</dbReference>
<feature type="region of interest" description="Disordered" evidence="2">
    <location>
        <begin position="378"/>
        <end position="399"/>
    </location>
</feature>
<dbReference type="PANTHER" id="PTHR24637">
    <property type="entry name" value="COLLAGEN"/>
    <property type="match status" value="1"/>
</dbReference>